<evidence type="ECO:0000256" key="4">
    <source>
        <dbReference type="ARBA" id="ARBA00023136"/>
    </source>
</evidence>
<evidence type="ECO:0000313" key="9">
    <source>
        <dbReference type="Proteomes" id="UP000288716"/>
    </source>
</evidence>
<reference evidence="8 9" key="1">
    <citation type="journal article" date="2018" name="Gigascience">
        <title>Genomes of trombidid mites reveal novel predicted allergens and laterally-transferred genes associated with secondary metabolism.</title>
        <authorList>
            <person name="Dong X."/>
            <person name="Chaisiri K."/>
            <person name="Xia D."/>
            <person name="Armstrong S.D."/>
            <person name="Fang Y."/>
            <person name="Donnelly M.J."/>
            <person name="Kadowaki T."/>
            <person name="McGarry J.W."/>
            <person name="Darby A.C."/>
            <person name="Makepeace B.L."/>
        </authorList>
    </citation>
    <scope>NUCLEOTIDE SEQUENCE [LARGE SCALE GENOMIC DNA]</scope>
    <source>
        <strain evidence="8">UoL-UT</strain>
    </source>
</reference>
<feature type="transmembrane region" description="Helical" evidence="5">
    <location>
        <begin position="321"/>
        <end position="340"/>
    </location>
</feature>
<gene>
    <name evidence="8" type="ORF">B4U80_07073</name>
</gene>
<evidence type="ECO:0000256" key="1">
    <source>
        <dbReference type="ARBA" id="ARBA00004141"/>
    </source>
</evidence>
<dbReference type="GO" id="GO:0005524">
    <property type="term" value="F:ATP binding"/>
    <property type="evidence" value="ECO:0007669"/>
    <property type="project" value="InterPro"/>
</dbReference>
<dbReference type="AlphaFoldDB" id="A0A443SNG7"/>
<dbReference type="EMBL" id="NCKV01001084">
    <property type="protein sequence ID" value="RWS29068.1"/>
    <property type="molecule type" value="Genomic_DNA"/>
</dbReference>
<dbReference type="Proteomes" id="UP000288716">
    <property type="component" value="Unassembled WGS sequence"/>
</dbReference>
<evidence type="ECO:0000259" key="7">
    <source>
        <dbReference type="Pfam" id="PF12698"/>
    </source>
</evidence>
<keyword evidence="2 5" id="KW-0812">Transmembrane</keyword>
<comment type="caution">
    <text evidence="8">The sequence shown here is derived from an EMBL/GenBank/DDBJ whole genome shotgun (WGS) entry which is preliminary data.</text>
</comment>
<dbReference type="OrthoDB" id="10255969at2759"/>
<dbReference type="Pfam" id="PF00005">
    <property type="entry name" value="ABC_tran"/>
    <property type="match status" value="1"/>
</dbReference>
<protein>
    <submittedName>
        <fullName evidence="8">ABC transporter sub-family A-like protein 3</fullName>
    </submittedName>
</protein>
<dbReference type="SUPFAM" id="SSF52540">
    <property type="entry name" value="P-loop containing nucleoside triphosphate hydrolases"/>
    <property type="match status" value="1"/>
</dbReference>
<keyword evidence="9" id="KW-1185">Reference proteome</keyword>
<evidence type="ECO:0000256" key="2">
    <source>
        <dbReference type="ARBA" id="ARBA00022692"/>
    </source>
</evidence>
<evidence type="ECO:0000313" key="8">
    <source>
        <dbReference type="EMBL" id="RWS29068.1"/>
    </source>
</evidence>
<evidence type="ECO:0000259" key="6">
    <source>
        <dbReference type="Pfam" id="PF00005"/>
    </source>
</evidence>
<dbReference type="InterPro" id="IPR003439">
    <property type="entry name" value="ABC_transporter-like_ATP-bd"/>
</dbReference>
<accession>A0A443SNG7</accession>
<feature type="transmembrane region" description="Helical" evidence="5">
    <location>
        <begin position="360"/>
        <end position="379"/>
    </location>
</feature>
<sequence length="709" mass="81013">MQKFRSLLKKCILVKIRKPLETLVIFIMPIFVASLSLYPPLFKDEDIVKTSDSIFDIKEISKNQLPTDEFVKLVIRYFPSNQVTDNVMRNVNKMVNDINFDVIAYKDEDELQKAMKPEHKFIRTKLMLFQINYNFFNKFYNFFRSFIKKIANKEAVNETLAIVEFHGMNWQQIPKHFEFTVTSTSFTETSNFFGSRSNASIPYESKSYEKRSEKLAIDVNSDDTNPYIASNFAYIMHLVNTAYLSILSNKTQTVKISALKFPYKRQLEYDFVKGTSTKIIGFCISIGFCGFCICIVKEIVEEKAIGLKSMMGLMGMDSLSYYTSHFFCNIMIALLQSYILSQIYTRKIGSWPIVEHADTSLIFFILFVYIISITLYSMAISTAFDKDPHSAVFAVAMLQMVFDTIVNLVFKRPSAMGFDFGVFDIPESLHLFSALAPHSAIKLMFEVIEFNQQYANYCLDCDYGTFWSNFFVPPPAFKILSIGLLTFVSLFSSSLFILIIIYSSDSKSQTKCQENDSSSESVTSDMNENCLLSEQQEKQISHFEKLPVNFKVGITIENVCKNFGNKAVVKNISLQMCKGEITGLLGHNGAGKSTLINMITGRLVPSKGNIRIFDADVVSDTETAFRYVGYCPQFDTLYESLTIKQHLRLFCAIKGLKGEAIEKEVRKFLALLNIYSKKDEKVKHISGGLKRRLSLGRNKKNNVRLKKVK</sequence>
<comment type="subcellular location">
    <subcellularLocation>
        <location evidence="1">Membrane</location>
        <topology evidence="1">Multi-pass membrane protein</topology>
    </subcellularLocation>
</comment>
<dbReference type="InterPro" id="IPR013525">
    <property type="entry name" value="ABC2_TM"/>
</dbReference>
<dbReference type="Gene3D" id="3.40.50.300">
    <property type="entry name" value="P-loop containing nucleotide triphosphate hydrolases"/>
    <property type="match status" value="1"/>
</dbReference>
<dbReference type="GO" id="GO:0016020">
    <property type="term" value="C:membrane"/>
    <property type="evidence" value="ECO:0007669"/>
    <property type="project" value="UniProtKB-SubCell"/>
</dbReference>
<feature type="domain" description="ABC transporter" evidence="6">
    <location>
        <begin position="569"/>
        <end position="698"/>
    </location>
</feature>
<evidence type="ECO:0000256" key="3">
    <source>
        <dbReference type="ARBA" id="ARBA00022989"/>
    </source>
</evidence>
<dbReference type="VEuPathDB" id="VectorBase:LDEU002972"/>
<name>A0A443SNG7_9ACAR</name>
<dbReference type="GO" id="GO:0005319">
    <property type="term" value="F:lipid transporter activity"/>
    <property type="evidence" value="ECO:0007669"/>
    <property type="project" value="TreeGrafter"/>
</dbReference>
<dbReference type="GO" id="GO:0140359">
    <property type="term" value="F:ABC-type transporter activity"/>
    <property type="evidence" value="ECO:0007669"/>
    <property type="project" value="InterPro"/>
</dbReference>
<feature type="transmembrane region" description="Helical" evidence="5">
    <location>
        <begin position="479"/>
        <end position="501"/>
    </location>
</feature>
<dbReference type="InterPro" id="IPR027417">
    <property type="entry name" value="P-loop_NTPase"/>
</dbReference>
<proteinExistence type="predicted"/>
<dbReference type="GO" id="GO:0016887">
    <property type="term" value="F:ATP hydrolysis activity"/>
    <property type="evidence" value="ECO:0007669"/>
    <property type="project" value="InterPro"/>
</dbReference>
<organism evidence="8 9">
    <name type="scientific">Leptotrombidium deliense</name>
    <dbReference type="NCBI Taxonomy" id="299467"/>
    <lineage>
        <taxon>Eukaryota</taxon>
        <taxon>Metazoa</taxon>
        <taxon>Ecdysozoa</taxon>
        <taxon>Arthropoda</taxon>
        <taxon>Chelicerata</taxon>
        <taxon>Arachnida</taxon>
        <taxon>Acari</taxon>
        <taxon>Acariformes</taxon>
        <taxon>Trombidiformes</taxon>
        <taxon>Prostigmata</taxon>
        <taxon>Anystina</taxon>
        <taxon>Parasitengona</taxon>
        <taxon>Trombiculoidea</taxon>
        <taxon>Trombiculidae</taxon>
        <taxon>Leptotrombidium</taxon>
    </lineage>
</organism>
<dbReference type="Pfam" id="PF12698">
    <property type="entry name" value="ABC2_membrane_3"/>
    <property type="match status" value="1"/>
</dbReference>
<dbReference type="PANTHER" id="PTHR19229">
    <property type="entry name" value="ATP-BINDING CASSETTE TRANSPORTER SUBFAMILY A ABCA"/>
    <property type="match status" value="1"/>
</dbReference>
<dbReference type="STRING" id="299467.A0A443SNG7"/>
<evidence type="ECO:0000256" key="5">
    <source>
        <dbReference type="SAM" id="Phobius"/>
    </source>
</evidence>
<keyword evidence="3 5" id="KW-1133">Transmembrane helix</keyword>
<feature type="domain" description="ABC-2 type transporter transmembrane" evidence="7">
    <location>
        <begin position="24"/>
        <end position="491"/>
    </location>
</feature>
<dbReference type="InterPro" id="IPR026082">
    <property type="entry name" value="ABCA"/>
</dbReference>
<feature type="transmembrane region" description="Helical" evidence="5">
    <location>
        <begin position="279"/>
        <end position="300"/>
    </location>
</feature>
<keyword evidence="4 5" id="KW-0472">Membrane</keyword>
<feature type="transmembrane region" description="Helical" evidence="5">
    <location>
        <begin position="20"/>
        <end position="41"/>
    </location>
</feature>